<gene>
    <name evidence="8" type="ORF">BDFB_002027</name>
</gene>
<evidence type="ECO:0000256" key="6">
    <source>
        <dbReference type="SAM" id="Phobius"/>
    </source>
</evidence>
<evidence type="ECO:0000256" key="7">
    <source>
        <dbReference type="SAM" id="SignalP"/>
    </source>
</evidence>
<comment type="caution">
    <text evidence="8">The sequence shown here is derived from an EMBL/GenBank/DDBJ whole genome shotgun (WGS) entry which is preliminary data.</text>
</comment>
<reference evidence="8 9" key="1">
    <citation type="submission" date="2017-03" db="EMBL/GenBank/DDBJ databases">
        <title>Genome of the blue death feigning beetle - Asbolus verrucosus.</title>
        <authorList>
            <person name="Rider S.D."/>
        </authorList>
    </citation>
    <scope>NUCLEOTIDE SEQUENCE [LARGE SCALE GENOMIC DNA]</scope>
    <source>
        <strain evidence="8">Butters</strain>
        <tissue evidence="8">Head and leg muscle</tissue>
    </source>
</reference>
<evidence type="ECO:0000256" key="5">
    <source>
        <dbReference type="ARBA" id="ARBA00023136"/>
    </source>
</evidence>
<organism evidence="8 9">
    <name type="scientific">Asbolus verrucosus</name>
    <name type="common">Desert ironclad beetle</name>
    <dbReference type="NCBI Taxonomy" id="1661398"/>
    <lineage>
        <taxon>Eukaryota</taxon>
        <taxon>Metazoa</taxon>
        <taxon>Ecdysozoa</taxon>
        <taxon>Arthropoda</taxon>
        <taxon>Hexapoda</taxon>
        <taxon>Insecta</taxon>
        <taxon>Pterygota</taxon>
        <taxon>Neoptera</taxon>
        <taxon>Endopterygota</taxon>
        <taxon>Coleoptera</taxon>
        <taxon>Polyphaga</taxon>
        <taxon>Cucujiformia</taxon>
        <taxon>Tenebrionidae</taxon>
        <taxon>Pimeliinae</taxon>
        <taxon>Asbolus</taxon>
    </lineage>
</organism>
<dbReference type="OrthoDB" id="29460at2759"/>
<dbReference type="PANTHER" id="PTHR15071">
    <property type="entry name" value="MANNOSE-6-PHOSPHATE RECEPTOR FAMILY MEMBER"/>
    <property type="match status" value="1"/>
</dbReference>
<name>A0A482W895_ASBVE</name>
<keyword evidence="3 7" id="KW-0732">Signal</keyword>
<comment type="subcellular location">
    <subcellularLocation>
        <location evidence="1">Membrane</location>
        <topology evidence="1">Single-pass membrane protein</topology>
    </subcellularLocation>
</comment>
<keyword evidence="9" id="KW-1185">Reference proteome</keyword>
<dbReference type="AlphaFoldDB" id="A0A482W895"/>
<feature type="transmembrane region" description="Helical" evidence="6">
    <location>
        <begin position="188"/>
        <end position="211"/>
    </location>
</feature>
<protein>
    <submittedName>
        <fullName evidence="8">Uncharacterized protein</fullName>
    </submittedName>
</protein>
<evidence type="ECO:0000256" key="4">
    <source>
        <dbReference type="ARBA" id="ARBA00022989"/>
    </source>
</evidence>
<dbReference type="InterPro" id="IPR018939">
    <property type="entry name" value="Autophagy-rel_prot_27"/>
</dbReference>
<keyword evidence="5 6" id="KW-0472">Membrane</keyword>
<keyword evidence="4 6" id="KW-1133">Transmembrane helix</keyword>
<evidence type="ECO:0000256" key="1">
    <source>
        <dbReference type="ARBA" id="ARBA00004167"/>
    </source>
</evidence>
<dbReference type="EMBL" id="QDEB01017671">
    <property type="protein sequence ID" value="RZC41390.1"/>
    <property type="molecule type" value="Genomic_DNA"/>
</dbReference>
<dbReference type="Proteomes" id="UP000292052">
    <property type="component" value="Unassembled WGS sequence"/>
</dbReference>
<feature type="chain" id="PRO_5019776023" evidence="7">
    <location>
        <begin position="20"/>
        <end position="241"/>
    </location>
</feature>
<feature type="signal peptide" evidence="7">
    <location>
        <begin position="1"/>
        <end position="19"/>
    </location>
</feature>
<dbReference type="GO" id="GO:0000139">
    <property type="term" value="C:Golgi membrane"/>
    <property type="evidence" value="ECO:0007669"/>
    <property type="project" value="UniProtKB-SubCell"/>
</dbReference>
<evidence type="ECO:0000313" key="9">
    <source>
        <dbReference type="Proteomes" id="UP000292052"/>
    </source>
</evidence>
<dbReference type="Pfam" id="PF09451">
    <property type="entry name" value="ATG27"/>
    <property type="match status" value="1"/>
</dbReference>
<proteinExistence type="predicted"/>
<keyword evidence="2 6" id="KW-0812">Transmembrane</keyword>
<dbReference type="PANTHER" id="PTHR15071:SF0">
    <property type="entry name" value="MANNOSE 6-PHOSPHATE RECEPTOR-LIKE PROTEIN 1"/>
    <property type="match status" value="1"/>
</dbReference>
<accession>A0A482W895</accession>
<evidence type="ECO:0000256" key="3">
    <source>
        <dbReference type="ARBA" id="ARBA00022729"/>
    </source>
</evidence>
<dbReference type="GO" id="GO:0005802">
    <property type="term" value="C:trans-Golgi network"/>
    <property type="evidence" value="ECO:0007669"/>
    <property type="project" value="TreeGrafter"/>
</dbReference>
<evidence type="ECO:0000256" key="2">
    <source>
        <dbReference type="ARBA" id="ARBA00022692"/>
    </source>
</evidence>
<sequence length="241" mass="26713">MAKIFNAFIIAVLIYSITCTDTNVCVQKSPCLCEFSEYSRIDISQATQKDQNPIKPEDFLQDEINGDIFYFHGCTDGIFNLTAHKLNSTNNATILKGSLIYQSQGHAKVLGESSQIKFHTGPDEKGAYDLTYKGVNGSVLASIHLICDSFNQPFIKVLPNTSNEQILVLSSPHACIITQHPGLSTGSVLLILFFIAVGIYFICGGIVLYFIRGARGLELIPNIDFWRGLPGLVKWLQRKFD</sequence>
<evidence type="ECO:0000313" key="8">
    <source>
        <dbReference type="EMBL" id="RZC41390.1"/>
    </source>
</evidence>